<dbReference type="EMBL" id="ML987206">
    <property type="protein sequence ID" value="KAF2243152.1"/>
    <property type="molecule type" value="Genomic_DNA"/>
</dbReference>
<feature type="region of interest" description="Disordered" evidence="1">
    <location>
        <begin position="11"/>
        <end position="91"/>
    </location>
</feature>
<keyword evidence="4" id="KW-1185">Reference proteome</keyword>
<evidence type="ECO:0000313" key="3">
    <source>
        <dbReference type="EMBL" id="KAF2243152.1"/>
    </source>
</evidence>
<dbReference type="GeneID" id="54589279"/>
<dbReference type="PANTHER" id="PTHR37544">
    <property type="entry name" value="SPRAY-RELATED"/>
    <property type="match status" value="1"/>
</dbReference>
<evidence type="ECO:0000256" key="2">
    <source>
        <dbReference type="SAM" id="Phobius"/>
    </source>
</evidence>
<sequence length="1474" mass="163449">MLVAICAMVASHESPAPSQSPSDAPSSNSHAYSDDPTFAIELSSLQSPSLRNGSHGEPIADEGPPASDFALKGAPSAWRDSAPSGPGSTAEHISLLSASSRDDDYRRLVSSEASRASDSTVDSAPSTDCGVVWLPYTLRWRFLFALALISIALCLIVSALCWLSSAKHGLGTDDGSNVILLGWRFSPTLICVMYAHLVGMAFSDVKKTEPYARMARPSGASAEASVLQVPKPWWSALMEAFSKRKNARRINIPLLCSSLAFITSVLVISPLSLSFLVSFNFALAHDAQFHRIIMDPTPFPLTATPETFLRTTGQLFYNVTGTPWISGQYTVLPFWPLGMPNDPFLDSNFFPSPGSWTAPSRVVKVEYPCKRMDVRTTFENKSFMAPGNIYHGNTIPPYSDSFTILVNGTSKMATISLSLADDCQYQIDASPTLDINRQKSVVWSRGSAPLYDKGMGYPQDQLPSNDTDSWLYIPGNSSYVLEFGSGPTSPYLRFKESPQCQDKQILLLATPMLTNDELLLSNYSPRAWACSSNISVADIPVTLSMSGTVSNISFSEKEFLRNRIPMGEDMLNTSQVHALFNNPQWASYSAMSSFWSHQSAIPLTESYDDDFSALTDDQNLLSRAESIFVRFFAELLQSSILQENSPQLNDVQGHIGSFEKRIVVVPNIGITLSVLFALNAFLLLLLSRKTRPCSRPLNLETNASSVLSVARLMTAGKLDMDLWQTMPLAKREVMSSSLVNRIYRTSFAQLLETCDGDVELPEPRADSFGDVNHFDLKWHPKLLQMPFIASLMMLLACFLIGIAVLFSFASDGRLSQSAFVYETGVPVDNDSSLRFAPISIVPTLFAVLIGLWWNAIEQSACYLQPYIMLTQPAETAIRKLSGRLCYEPMNWASTSLNALRDKQILLFLFVIGCFLCQLLAMSSSALFERELVNETSYVSLNRTLEPRLLPVGIEDLVGANRLPDNINVSTVELERQTMVDVDLYWIEPRGWIHSAVNQLTRNGSEPPWSRDGWSFTPVNLADAAHTGNGTRISIETSSLRGRVECVATSESYNIRNMSSWLGTYDLTNDTLWNTSSNPPGIIEGYWLTSNASYATSDSISPFCPDNSSRALGRGRWSDFPGGIEGGFPYPFSPWPFPFTVTWLYGTAQSGFLPATEAADAPPDPQNENLYPLRTACRGESQDDGPQNFSMFTKVPFFWSTECQPVVEMADAQVIVDSGGHILAYEIRSIPEPTDAPWKDAFSMHTHNATPGDAVSPLGPLNVTTSYGIFFLSALIESPDMGLVTTLNYAERPYFIHDTENHMDMDLMTYSMYSLANKDPEAFKNETLLNELINKVFQTFFQHFHTDRTVEATVEREIEVLKMNAVATWLSIAILACLIGTTLAFLIMQRSYLRPLHRNVECLADVMVLLAGSERLLALVRERTLEELREDNETKVRLGWFKRKDGSVRWGIELVEDGPDAVEWVEVPREMKGKA</sequence>
<gene>
    <name evidence="3" type="ORF">BU26DRAFT_609824</name>
</gene>
<name>A0A6A6HZK7_9PLEO</name>
<protein>
    <submittedName>
        <fullName evidence="3">Uncharacterized protein</fullName>
    </submittedName>
</protein>
<dbReference type="Pfam" id="PF11915">
    <property type="entry name" value="DUF3433"/>
    <property type="match status" value="2"/>
</dbReference>
<proteinExistence type="predicted"/>
<feature type="transmembrane region" description="Helical" evidence="2">
    <location>
        <begin position="787"/>
        <end position="809"/>
    </location>
</feature>
<keyword evidence="2" id="KW-1133">Transmembrane helix</keyword>
<feature type="transmembrane region" description="Helical" evidence="2">
    <location>
        <begin position="835"/>
        <end position="856"/>
    </location>
</feature>
<feature type="transmembrane region" description="Helical" evidence="2">
    <location>
        <begin position="142"/>
        <end position="165"/>
    </location>
</feature>
<keyword evidence="2" id="KW-0812">Transmembrane</keyword>
<feature type="compositionally biased region" description="Polar residues" evidence="1">
    <location>
        <begin position="43"/>
        <end position="52"/>
    </location>
</feature>
<feature type="transmembrane region" description="Helical" evidence="2">
    <location>
        <begin position="664"/>
        <end position="686"/>
    </location>
</feature>
<dbReference type="InterPro" id="IPR021840">
    <property type="entry name" value="DUF3433"/>
</dbReference>
<feature type="compositionally biased region" description="Low complexity" evidence="1">
    <location>
        <begin position="14"/>
        <end position="31"/>
    </location>
</feature>
<evidence type="ECO:0000313" key="4">
    <source>
        <dbReference type="Proteomes" id="UP000800094"/>
    </source>
</evidence>
<dbReference type="RefSeq" id="XP_033678156.1">
    <property type="nucleotide sequence ID" value="XM_033835949.1"/>
</dbReference>
<reference evidence="3" key="1">
    <citation type="journal article" date="2020" name="Stud. Mycol.">
        <title>101 Dothideomycetes genomes: a test case for predicting lifestyles and emergence of pathogens.</title>
        <authorList>
            <person name="Haridas S."/>
            <person name="Albert R."/>
            <person name="Binder M."/>
            <person name="Bloem J."/>
            <person name="Labutti K."/>
            <person name="Salamov A."/>
            <person name="Andreopoulos B."/>
            <person name="Baker S."/>
            <person name="Barry K."/>
            <person name="Bills G."/>
            <person name="Bluhm B."/>
            <person name="Cannon C."/>
            <person name="Castanera R."/>
            <person name="Culley D."/>
            <person name="Daum C."/>
            <person name="Ezra D."/>
            <person name="Gonzalez J."/>
            <person name="Henrissat B."/>
            <person name="Kuo A."/>
            <person name="Liang C."/>
            <person name="Lipzen A."/>
            <person name="Lutzoni F."/>
            <person name="Magnuson J."/>
            <person name="Mondo S."/>
            <person name="Nolan M."/>
            <person name="Ohm R."/>
            <person name="Pangilinan J."/>
            <person name="Park H.-J."/>
            <person name="Ramirez L."/>
            <person name="Alfaro M."/>
            <person name="Sun H."/>
            <person name="Tritt A."/>
            <person name="Yoshinaga Y."/>
            <person name="Zwiers L.-H."/>
            <person name="Turgeon B."/>
            <person name="Goodwin S."/>
            <person name="Spatafora J."/>
            <person name="Crous P."/>
            <person name="Grigoriev I."/>
        </authorList>
    </citation>
    <scope>NUCLEOTIDE SEQUENCE</scope>
    <source>
        <strain evidence="3">CBS 122368</strain>
    </source>
</reference>
<feature type="transmembrane region" description="Helical" evidence="2">
    <location>
        <begin position="904"/>
        <end position="927"/>
    </location>
</feature>
<feature type="transmembrane region" description="Helical" evidence="2">
    <location>
        <begin position="252"/>
        <end position="277"/>
    </location>
</feature>
<dbReference type="PANTHER" id="PTHR37544:SF3">
    <property type="entry name" value="SPRAY"/>
    <property type="match status" value="1"/>
</dbReference>
<dbReference type="Proteomes" id="UP000800094">
    <property type="component" value="Unassembled WGS sequence"/>
</dbReference>
<accession>A0A6A6HZK7</accession>
<feature type="transmembrane region" description="Helical" evidence="2">
    <location>
        <begin position="185"/>
        <end position="205"/>
    </location>
</feature>
<keyword evidence="2" id="KW-0472">Membrane</keyword>
<evidence type="ECO:0000256" key="1">
    <source>
        <dbReference type="SAM" id="MobiDB-lite"/>
    </source>
</evidence>
<feature type="transmembrane region" description="Helical" evidence="2">
    <location>
        <begin position="1365"/>
        <end position="1387"/>
    </location>
</feature>
<organism evidence="3 4">
    <name type="scientific">Trematosphaeria pertusa</name>
    <dbReference type="NCBI Taxonomy" id="390896"/>
    <lineage>
        <taxon>Eukaryota</taxon>
        <taxon>Fungi</taxon>
        <taxon>Dikarya</taxon>
        <taxon>Ascomycota</taxon>
        <taxon>Pezizomycotina</taxon>
        <taxon>Dothideomycetes</taxon>
        <taxon>Pleosporomycetidae</taxon>
        <taxon>Pleosporales</taxon>
        <taxon>Massarineae</taxon>
        <taxon>Trematosphaeriaceae</taxon>
        <taxon>Trematosphaeria</taxon>
    </lineage>
</organism>
<dbReference type="OrthoDB" id="3248909at2759"/>